<evidence type="ECO:0000313" key="2">
    <source>
        <dbReference type="Proteomes" id="UP001583177"/>
    </source>
</evidence>
<dbReference type="Proteomes" id="UP001583177">
    <property type="component" value="Unassembled WGS sequence"/>
</dbReference>
<comment type="caution">
    <text evidence="1">The sequence shown here is derived from an EMBL/GenBank/DDBJ whole genome shotgun (WGS) entry which is preliminary data.</text>
</comment>
<keyword evidence="2" id="KW-1185">Reference proteome</keyword>
<accession>A0ABR3XKH9</accession>
<organism evidence="1 2">
    <name type="scientific">Diaporthe australafricana</name>
    <dbReference type="NCBI Taxonomy" id="127596"/>
    <lineage>
        <taxon>Eukaryota</taxon>
        <taxon>Fungi</taxon>
        <taxon>Dikarya</taxon>
        <taxon>Ascomycota</taxon>
        <taxon>Pezizomycotina</taxon>
        <taxon>Sordariomycetes</taxon>
        <taxon>Sordariomycetidae</taxon>
        <taxon>Diaporthales</taxon>
        <taxon>Diaporthaceae</taxon>
        <taxon>Diaporthe</taxon>
    </lineage>
</organism>
<sequence length="183" mass="20729">MQGNVFNARSSQYRTADYRADIDQRKVLVDQMRNGLVTQDRYDRITGWLVSEMLLAFEPYFSDAYRPVDNAQNIELLIRDTRSIILKARELDLAMRSANNVYSLILGSEGQVCQIPRVPPPALQNYEVAGNAPGKTTWFYDQSTIGLIVVPGLIKFIGGTQEYPYKAMIRRARAFDQSDLVAA</sequence>
<protein>
    <submittedName>
        <fullName evidence="1">Uncharacterized protein</fullName>
    </submittedName>
</protein>
<reference evidence="1 2" key="1">
    <citation type="journal article" date="2024" name="IMA Fungus">
        <title>IMA Genome - F19 : A genome assembly and annotation guide to empower mycologists, including annotated draft genome sequences of Ceratocystis pirilliformis, Diaporthe australafricana, Fusarium ophioides, Paecilomyces lecythidis, and Sporothrix stenoceras.</title>
        <authorList>
            <person name="Aylward J."/>
            <person name="Wilson A.M."/>
            <person name="Visagie C.M."/>
            <person name="Spraker J."/>
            <person name="Barnes I."/>
            <person name="Buitendag C."/>
            <person name="Ceriani C."/>
            <person name="Del Mar Angel L."/>
            <person name="du Plessis D."/>
            <person name="Fuchs T."/>
            <person name="Gasser K."/>
            <person name="Kramer D."/>
            <person name="Li W."/>
            <person name="Munsamy K."/>
            <person name="Piso A."/>
            <person name="Price J.L."/>
            <person name="Sonnekus B."/>
            <person name="Thomas C."/>
            <person name="van der Nest A."/>
            <person name="van Dijk A."/>
            <person name="van Heerden A."/>
            <person name="van Vuuren N."/>
            <person name="Yilmaz N."/>
            <person name="Duong T.A."/>
            <person name="van der Merwe N.A."/>
            <person name="Wingfield M.J."/>
            <person name="Wingfield B.D."/>
        </authorList>
    </citation>
    <scope>NUCLEOTIDE SEQUENCE [LARGE SCALE GENOMIC DNA]</scope>
    <source>
        <strain evidence="1 2">CMW 18300</strain>
    </source>
</reference>
<proteinExistence type="predicted"/>
<gene>
    <name evidence="1" type="ORF">Daus18300_002710</name>
</gene>
<name>A0ABR3XKH9_9PEZI</name>
<evidence type="ECO:0000313" key="1">
    <source>
        <dbReference type="EMBL" id="KAL1876466.1"/>
    </source>
</evidence>
<dbReference type="EMBL" id="JAWRVE010000016">
    <property type="protein sequence ID" value="KAL1876466.1"/>
    <property type="molecule type" value="Genomic_DNA"/>
</dbReference>